<dbReference type="Proteomes" id="UP000270046">
    <property type="component" value="Chromosome"/>
</dbReference>
<evidence type="ECO:0000256" key="3">
    <source>
        <dbReference type="ARBA" id="ARBA00022448"/>
    </source>
</evidence>
<evidence type="ECO:0000256" key="5">
    <source>
        <dbReference type="ARBA" id="ARBA00022617"/>
    </source>
</evidence>
<evidence type="ECO:0000256" key="8">
    <source>
        <dbReference type="ARBA" id="ARBA00022982"/>
    </source>
</evidence>
<keyword evidence="11 12" id="KW-0472">Membrane</keyword>
<dbReference type="GO" id="GO:0020037">
    <property type="term" value="F:heme binding"/>
    <property type="evidence" value="ECO:0007669"/>
    <property type="project" value="TreeGrafter"/>
</dbReference>
<dbReference type="GO" id="GO:0009055">
    <property type="term" value="F:electron transfer activity"/>
    <property type="evidence" value="ECO:0007669"/>
    <property type="project" value="InterPro"/>
</dbReference>
<evidence type="ECO:0000256" key="2">
    <source>
        <dbReference type="ARBA" id="ARBA00008622"/>
    </source>
</evidence>
<dbReference type="GO" id="GO:0005506">
    <property type="term" value="F:iron ion binding"/>
    <property type="evidence" value="ECO:0007669"/>
    <property type="project" value="InterPro"/>
</dbReference>
<keyword evidence="8" id="KW-0249">Electron transport</keyword>
<evidence type="ECO:0000256" key="11">
    <source>
        <dbReference type="ARBA" id="ARBA00023136"/>
    </source>
</evidence>
<comment type="similarity">
    <text evidence="2">Belongs to the HupC/HyaC/HydC family.</text>
</comment>
<keyword evidence="4" id="KW-1003">Cell membrane</keyword>
<evidence type="ECO:0000256" key="4">
    <source>
        <dbReference type="ARBA" id="ARBA00022475"/>
    </source>
</evidence>
<dbReference type="InterPro" id="IPR016174">
    <property type="entry name" value="Di-haem_cyt_TM"/>
</dbReference>
<dbReference type="EMBL" id="CP032869">
    <property type="protein sequence ID" value="AYL99116.1"/>
    <property type="molecule type" value="Genomic_DNA"/>
</dbReference>
<evidence type="ECO:0000256" key="12">
    <source>
        <dbReference type="SAM" id="Phobius"/>
    </source>
</evidence>
<gene>
    <name evidence="14" type="ORF">HYN43_029295</name>
</gene>
<accession>A0A494VU40</accession>
<dbReference type="PANTHER" id="PTHR30485">
    <property type="entry name" value="NI/FE-HYDROGENASE 1 B-TYPE CYTOCHROME SUBUNIT"/>
    <property type="match status" value="1"/>
</dbReference>
<feature type="transmembrane region" description="Helical" evidence="12">
    <location>
        <begin position="141"/>
        <end position="166"/>
    </location>
</feature>
<evidence type="ECO:0000256" key="10">
    <source>
        <dbReference type="ARBA" id="ARBA00023004"/>
    </source>
</evidence>
<evidence type="ECO:0000313" key="14">
    <source>
        <dbReference type="EMBL" id="AYL99116.1"/>
    </source>
</evidence>
<organism evidence="14 15">
    <name type="scientific">Mucilaginibacter celer</name>
    <dbReference type="NCBI Taxonomy" id="2305508"/>
    <lineage>
        <taxon>Bacteria</taxon>
        <taxon>Pseudomonadati</taxon>
        <taxon>Bacteroidota</taxon>
        <taxon>Sphingobacteriia</taxon>
        <taxon>Sphingobacteriales</taxon>
        <taxon>Sphingobacteriaceae</taxon>
        <taxon>Mucilaginibacter</taxon>
    </lineage>
</organism>
<comment type="subcellular location">
    <subcellularLocation>
        <location evidence="1">Cell membrane</location>
        <topology evidence="1">Multi-pass membrane protein</topology>
    </subcellularLocation>
</comment>
<dbReference type="GO" id="GO:0005886">
    <property type="term" value="C:plasma membrane"/>
    <property type="evidence" value="ECO:0007669"/>
    <property type="project" value="UniProtKB-SubCell"/>
</dbReference>
<keyword evidence="15" id="KW-1185">Reference proteome</keyword>
<dbReference type="PRINTS" id="PR00161">
    <property type="entry name" value="NIHGNASECYTB"/>
</dbReference>
<keyword evidence="10" id="KW-0408">Iron</keyword>
<keyword evidence="5" id="KW-0349">Heme</keyword>
<feature type="transmembrane region" description="Helical" evidence="12">
    <location>
        <begin position="91"/>
        <end position="109"/>
    </location>
</feature>
<feature type="domain" description="Cytochrome b561 bacterial/Ni-hydrogenase" evidence="13">
    <location>
        <begin position="20"/>
        <end position="220"/>
    </location>
</feature>
<keyword evidence="7" id="KW-0479">Metal-binding</keyword>
<evidence type="ECO:0000256" key="6">
    <source>
        <dbReference type="ARBA" id="ARBA00022692"/>
    </source>
</evidence>
<feature type="transmembrane region" description="Helical" evidence="12">
    <location>
        <begin position="26"/>
        <end position="44"/>
    </location>
</feature>
<dbReference type="GO" id="GO:0022904">
    <property type="term" value="P:respiratory electron transport chain"/>
    <property type="evidence" value="ECO:0007669"/>
    <property type="project" value="InterPro"/>
</dbReference>
<feature type="transmembrane region" description="Helical" evidence="12">
    <location>
        <begin position="186"/>
        <end position="205"/>
    </location>
</feature>
<sequence>MRTIKTKTTGPTNMKPVKKYPASLRFWHWTNTIVISGSLITVLINSTVTDEQPISALVQTELQKSGVTITGQQANSVAHGISDDVWNIHVYFGYTLALLLLFRIGMEFFQRADQKFIFKLSNAYRQFKLTGKKQKHAKHTFIVKAIYASLYGLLTIMVISGLFLAFEDLLAPFKAIRHSVKEVHGFCMYLVLAFIIVHITGVFLAERSTDKGIISDMISGGEDRA</sequence>
<name>A0A494VU40_9SPHI</name>
<evidence type="ECO:0000313" key="15">
    <source>
        <dbReference type="Proteomes" id="UP000270046"/>
    </source>
</evidence>
<dbReference type="OrthoDB" id="5615941at2"/>
<keyword evidence="3" id="KW-0813">Transport</keyword>
<evidence type="ECO:0000256" key="1">
    <source>
        <dbReference type="ARBA" id="ARBA00004651"/>
    </source>
</evidence>
<protein>
    <submittedName>
        <fullName evidence="14">Cytochrome b/b6 domain-containing protein</fullName>
    </submittedName>
</protein>
<dbReference type="Gene3D" id="1.20.950.20">
    <property type="entry name" value="Transmembrane di-heme cytochromes, Chain C"/>
    <property type="match status" value="1"/>
</dbReference>
<dbReference type="InterPro" id="IPR051542">
    <property type="entry name" value="Hydrogenase_cytochrome"/>
</dbReference>
<dbReference type="InterPro" id="IPR011577">
    <property type="entry name" value="Cyt_b561_bac/Ni-Hgenase"/>
</dbReference>
<dbReference type="PANTHER" id="PTHR30485:SF2">
    <property type="entry name" value="BLL0597 PROTEIN"/>
    <property type="match status" value="1"/>
</dbReference>
<dbReference type="InterPro" id="IPR000516">
    <property type="entry name" value="Ni-dep_Hydgase_cyt-B"/>
</dbReference>
<keyword evidence="6 12" id="KW-0812">Transmembrane</keyword>
<dbReference type="SUPFAM" id="SSF81342">
    <property type="entry name" value="Transmembrane di-heme cytochromes"/>
    <property type="match status" value="1"/>
</dbReference>
<keyword evidence="9 12" id="KW-1133">Transmembrane helix</keyword>
<reference evidence="14 15" key="1">
    <citation type="submission" date="2018-10" db="EMBL/GenBank/DDBJ databases">
        <title>Genome sequencing of Mucilaginibacter sp. HYN0043.</title>
        <authorList>
            <person name="Kim M."/>
            <person name="Yi H."/>
        </authorList>
    </citation>
    <scope>NUCLEOTIDE SEQUENCE [LARGE SCALE GENOMIC DNA]</scope>
    <source>
        <strain evidence="14 15">HYN0043</strain>
    </source>
</reference>
<evidence type="ECO:0000259" key="13">
    <source>
        <dbReference type="Pfam" id="PF01292"/>
    </source>
</evidence>
<dbReference type="KEGG" id="muh:HYN43_029295"/>
<dbReference type="AlphaFoldDB" id="A0A494VU40"/>
<dbReference type="Pfam" id="PF01292">
    <property type="entry name" value="Ni_hydr_CYTB"/>
    <property type="match status" value="1"/>
</dbReference>
<evidence type="ECO:0000256" key="7">
    <source>
        <dbReference type="ARBA" id="ARBA00022723"/>
    </source>
</evidence>
<proteinExistence type="inferred from homology"/>
<evidence type="ECO:0000256" key="9">
    <source>
        <dbReference type="ARBA" id="ARBA00022989"/>
    </source>
</evidence>